<feature type="transmembrane region" description="Helical" evidence="1">
    <location>
        <begin position="59"/>
        <end position="82"/>
    </location>
</feature>
<reference evidence="2 3" key="1">
    <citation type="submission" date="2018-11" db="EMBL/GenBank/DDBJ databases">
        <authorList>
            <person name="Na S.W."/>
            <person name="Baik M."/>
        </authorList>
    </citation>
    <scope>NUCLEOTIDE SEQUENCE [LARGE SCALE GENOMIC DNA]</scope>
    <source>
        <strain evidence="2 3">E39</strain>
    </source>
</reference>
<dbReference type="RefSeq" id="WP_146739485.1">
    <property type="nucleotide sequence ID" value="NZ_CP033459.1"/>
</dbReference>
<keyword evidence="1" id="KW-0472">Membrane</keyword>
<keyword evidence="1" id="KW-0812">Transmembrane</keyword>
<keyword evidence="3" id="KW-1185">Reference proteome</keyword>
<dbReference type="AlphaFoldDB" id="A0A5P8E851"/>
<accession>A0A5P8E851</accession>
<dbReference type="Proteomes" id="UP000249375">
    <property type="component" value="Chromosome"/>
</dbReference>
<evidence type="ECO:0000313" key="3">
    <source>
        <dbReference type="Proteomes" id="UP000249375"/>
    </source>
</evidence>
<gene>
    <name evidence="2" type="ORF">C7Y71_008445</name>
</gene>
<dbReference type="KEGG" id="alq:C7Y71_008445"/>
<evidence type="ECO:0000313" key="2">
    <source>
        <dbReference type="EMBL" id="QFQ13047.1"/>
    </source>
</evidence>
<dbReference type="EMBL" id="CP033459">
    <property type="protein sequence ID" value="QFQ13047.1"/>
    <property type="molecule type" value="Genomic_DNA"/>
</dbReference>
<protein>
    <submittedName>
        <fullName evidence="2">Uncharacterized protein</fullName>
    </submittedName>
</protein>
<name>A0A5P8E851_9BACT</name>
<evidence type="ECO:0000256" key="1">
    <source>
        <dbReference type="SAM" id="Phobius"/>
    </source>
</evidence>
<sequence>MKQTISISKPTLSEKNMNLTSRIANWTPIVRLAALYSALLEEPVSPICTLRILNAQLALFALCLTANAGIVVTTICLTWFALSIYACKKDYATGH</sequence>
<keyword evidence="1" id="KW-1133">Transmembrane helix</keyword>
<proteinExistence type="predicted"/>
<dbReference type="OrthoDB" id="1082652at2"/>
<organism evidence="2 3">
    <name type="scientific">Pseudoprevotella muciniphila</name>
    <dbReference type="NCBI Taxonomy" id="2133944"/>
    <lineage>
        <taxon>Bacteria</taxon>
        <taxon>Pseudomonadati</taxon>
        <taxon>Bacteroidota</taxon>
        <taxon>Bacteroidia</taxon>
        <taxon>Bacteroidales</taxon>
        <taxon>Prevotellaceae</taxon>
        <taxon>Pseudoprevotella</taxon>
    </lineage>
</organism>